<dbReference type="AlphaFoldDB" id="W6QK07"/>
<evidence type="ECO:0000313" key="2">
    <source>
        <dbReference type="Proteomes" id="UP000030686"/>
    </source>
</evidence>
<dbReference type="EMBL" id="HG792016">
    <property type="protein sequence ID" value="CDM29907.1"/>
    <property type="molecule type" value="Genomic_DNA"/>
</dbReference>
<evidence type="ECO:0000313" key="1">
    <source>
        <dbReference type="EMBL" id="CDM29907.1"/>
    </source>
</evidence>
<protein>
    <submittedName>
        <fullName evidence="1">Genomic scaffold, ProqFM164S02</fullName>
    </submittedName>
</protein>
<dbReference type="Proteomes" id="UP000030686">
    <property type="component" value="Unassembled WGS sequence"/>
</dbReference>
<keyword evidence="2" id="KW-1185">Reference proteome</keyword>
<reference evidence="1" key="1">
    <citation type="journal article" date="2014" name="Nat. Commun.">
        <title>Multiple recent horizontal transfers of a large genomic region in cheese making fungi.</title>
        <authorList>
            <person name="Cheeseman K."/>
            <person name="Ropars J."/>
            <person name="Renault P."/>
            <person name="Dupont J."/>
            <person name="Gouzy J."/>
            <person name="Branca A."/>
            <person name="Abraham A.L."/>
            <person name="Ceppi M."/>
            <person name="Conseiller E."/>
            <person name="Debuchy R."/>
            <person name="Malagnac F."/>
            <person name="Goarin A."/>
            <person name="Silar P."/>
            <person name="Lacoste S."/>
            <person name="Sallet E."/>
            <person name="Bensimon A."/>
            <person name="Giraud T."/>
            <person name="Brygoo Y."/>
        </authorList>
    </citation>
    <scope>NUCLEOTIDE SEQUENCE [LARGE SCALE GENOMIC DNA]</scope>
    <source>
        <strain evidence="1">FM164</strain>
    </source>
</reference>
<organism evidence="1 2">
    <name type="scientific">Penicillium roqueforti (strain FM164)</name>
    <dbReference type="NCBI Taxonomy" id="1365484"/>
    <lineage>
        <taxon>Eukaryota</taxon>
        <taxon>Fungi</taxon>
        <taxon>Dikarya</taxon>
        <taxon>Ascomycota</taxon>
        <taxon>Pezizomycotina</taxon>
        <taxon>Eurotiomycetes</taxon>
        <taxon>Eurotiomycetidae</taxon>
        <taxon>Eurotiales</taxon>
        <taxon>Aspergillaceae</taxon>
        <taxon>Penicillium</taxon>
    </lineage>
</organism>
<proteinExistence type="predicted"/>
<sequence length="57" mass="6542">MPTRVLFEERPRTIFDMNIICFDFPCCMIGKVQGMHGDPVEVVLYAPRVSIGSQPWI</sequence>
<name>W6QK07_PENRF</name>
<gene>
    <name evidence="1" type="ORF">PROQFM164_S02g000056</name>
</gene>
<accession>W6QK07</accession>